<evidence type="ECO:0000313" key="2">
    <source>
        <dbReference type="EMBL" id="SLN57720.1"/>
    </source>
</evidence>
<dbReference type="OrthoDB" id="9799894at2"/>
<reference evidence="2 3" key="1">
    <citation type="submission" date="2017-03" db="EMBL/GenBank/DDBJ databases">
        <authorList>
            <person name="Afonso C.L."/>
            <person name="Miller P.J."/>
            <person name="Scott M.A."/>
            <person name="Spackman E."/>
            <person name="Goraichik I."/>
            <person name="Dimitrov K.M."/>
            <person name="Suarez D.L."/>
            <person name="Swayne D.E."/>
        </authorList>
    </citation>
    <scope>NUCLEOTIDE SEQUENCE [LARGE SCALE GENOMIC DNA]</scope>
    <source>
        <strain evidence="2 3">CECT 7680</strain>
    </source>
</reference>
<feature type="compositionally biased region" description="Low complexity" evidence="1">
    <location>
        <begin position="58"/>
        <end position="76"/>
    </location>
</feature>
<evidence type="ECO:0000256" key="1">
    <source>
        <dbReference type="SAM" id="MobiDB-lite"/>
    </source>
</evidence>
<proteinExistence type="predicted"/>
<dbReference type="RefSeq" id="WP_085869561.1">
    <property type="nucleotide sequence ID" value="NZ_FWFQ01000025.1"/>
</dbReference>
<dbReference type="Proteomes" id="UP000193409">
    <property type="component" value="Unassembled WGS sequence"/>
</dbReference>
<keyword evidence="3" id="KW-1185">Reference proteome</keyword>
<name>A0A1Y5T8D6_9RHOB</name>
<feature type="region of interest" description="Disordered" evidence="1">
    <location>
        <begin position="54"/>
        <end position="86"/>
    </location>
</feature>
<organism evidence="2 3">
    <name type="scientific">Pseudoruegeria aquimaris</name>
    <dbReference type="NCBI Taxonomy" id="393663"/>
    <lineage>
        <taxon>Bacteria</taxon>
        <taxon>Pseudomonadati</taxon>
        <taxon>Pseudomonadota</taxon>
        <taxon>Alphaproteobacteria</taxon>
        <taxon>Rhodobacterales</taxon>
        <taxon>Roseobacteraceae</taxon>
        <taxon>Pseudoruegeria</taxon>
    </lineage>
</organism>
<evidence type="ECO:0000313" key="3">
    <source>
        <dbReference type="Proteomes" id="UP000193409"/>
    </source>
</evidence>
<accession>A0A1Y5T8D6</accession>
<sequence>MIRYALKCENDHGFESWFQSADAFDKLQAAGMVACPECGTASVSKALMAPPVRPSRKAAGAAQPAAAPTPHPQGGHVPVAAGPHAPRLTPEQRAEALKALRRQIEANSEYVGTSFAREARKMHLGEAPERSIYGEASLRDAKELLEDGIPVAPLPFLPTRKTN</sequence>
<dbReference type="AlphaFoldDB" id="A0A1Y5T8D6"/>
<evidence type="ECO:0008006" key="4">
    <source>
        <dbReference type="Google" id="ProtNLM"/>
    </source>
</evidence>
<dbReference type="InterPro" id="IPR009562">
    <property type="entry name" value="DUF1178"/>
</dbReference>
<protein>
    <recommendedName>
        <fullName evidence="4">DUF1178 family protein</fullName>
    </recommendedName>
</protein>
<dbReference type="EMBL" id="FWFQ01000025">
    <property type="protein sequence ID" value="SLN57720.1"/>
    <property type="molecule type" value="Genomic_DNA"/>
</dbReference>
<dbReference type="Pfam" id="PF06676">
    <property type="entry name" value="DUF1178"/>
    <property type="match status" value="1"/>
</dbReference>
<gene>
    <name evidence="2" type="ORF">PSA7680_03031</name>
</gene>
<dbReference type="PIRSF" id="PIRSF032131">
    <property type="entry name" value="UCP032131"/>
    <property type="match status" value="1"/>
</dbReference>